<dbReference type="InterPro" id="IPR011990">
    <property type="entry name" value="TPR-like_helical_dom_sf"/>
</dbReference>
<dbReference type="RefSeq" id="WP_017712902.1">
    <property type="nucleotide sequence ID" value="NZ_KB235938.1"/>
</dbReference>
<dbReference type="Gene3D" id="2.40.70.10">
    <property type="entry name" value="Acid Proteases"/>
    <property type="match status" value="1"/>
</dbReference>
<feature type="compositionally biased region" description="Pro residues" evidence="4">
    <location>
        <begin position="178"/>
        <end position="188"/>
    </location>
</feature>
<feature type="compositionally biased region" description="Low complexity" evidence="4">
    <location>
        <begin position="189"/>
        <end position="202"/>
    </location>
</feature>
<dbReference type="AlphaFoldDB" id="A0A0M2PUU8"/>
<evidence type="ECO:0000256" key="2">
    <source>
        <dbReference type="ARBA" id="ARBA00022803"/>
    </source>
</evidence>
<dbReference type="PROSITE" id="PS50005">
    <property type="entry name" value="TPR"/>
    <property type="match status" value="3"/>
</dbReference>
<name>A0A0M2PUU8_PROHO</name>
<gene>
    <name evidence="5" type="ORF">PROH_18300</name>
</gene>
<feature type="region of interest" description="Disordered" evidence="4">
    <location>
        <begin position="134"/>
        <end position="205"/>
    </location>
</feature>
<feature type="compositionally biased region" description="Polar residues" evidence="4">
    <location>
        <begin position="167"/>
        <end position="176"/>
    </location>
</feature>
<evidence type="ECO:0000256" key="4">
    <source>
        <dbReference type="SAM" id="MobiDB-lite"/>
    </source>
</evidence>
<protein>
    <recommendedName>
        <fullName evidence="7">Tetratricopeptide repeat protein</fullName>
    </recommendedName>
</protein>
<dbReference type="InterPro" id="IPR050498">
    <property type="entry name" value="Ycf3"/>
</dbReference>
<dbReference type="Pfam" id="PF13975">
    <property type="entry name" value="gag-asp_proteas"/>
    <property type="match status" value="1"/>
</dbReference>
<keyword evidence="1" id="KW-0677">Repeat</keyword>
<sequence length="521" mass="56688">MGVADEKSPSPATDGGETWLEQGQLRLKLQDFAGAVTDYSAALRIAPSAAAYYGRAMAHLNLGQGALAELDALQALQLRPQWPAAHRLLGKAQGQQGQWAAAIAAYGQAIRHYQAPQDQASIDQCRHQIAQWQQHLTAGSTPAQPKTAPPLDPRVTPLGVSPVISPTVAQGTTDRTSPPKPRSAPQPPGQSQGQRGGPTPSSDPITQQYLRTVQQKIDRGDYQGALEDVNWVLQVAPQDLEVLAQRGVILGRLGRVEAALVDLGRVLQGNPHRGDLYGERGRLRLKLGDAQGAVVDFSRWLDLSPETTAAWVLRGQAQGQLAQWDAALADYDRALHLEPDSPSLQEGRGNLYEAQGKLTDAIAHYRQAASLSLGQGDRRTHDRLQQKIKTLQVPPTPDRIRVPIKYRAANSPVLEVVFQGRYPLDLVLDTGCTTTTLTATMARTLGLSITGRQYTRVADGRVIEVGTSRVDSIAVGEAVVRNLEVNIVETSTEGLLGQNFFEHFEMLIRSDEVEFIPHPRR</sequence>
<feature type="repeat" description="TPR" evidence="3">
    <location>
        <begin position="308"/>
        <end position="341"/>
    </location>
</feature>
<evidence type="ECO:0000256" key="1">
    <source>
        <dbReference type="ARBA" id="ARBA00022737"/>
    </source>
</evidence>
<feature type="repeat" description="TPR" evidence="3">
    <location>
        <begin position="274"/>
        <end position="307"/>
    </location>
</feature>
<keyword evidence="2 3" id="KW-0802">TPR repeat</keyword>
<dbReference type="PANTHER" id="PTHR44858:SF1">
    <property type="entry name" value="UDP-N-ACETYLGLUCOSAMINE--PEPTIDE N-ACETYLGLUCOSAMINYLTRANSFERASE SPINDLY-RELATED"/>
    <property type="match status" value="1"/>
</dbReference>
<dbReference type="Gene3D" id="1.25.40.10">
    <property type="entry name" value="Tetratricopeptide repeat domain"/>
    <property type="match status" value="2"/>
</dbReference>
<dbReference type="SMART" id="SM00028">
    <property type="entry name" value="TPR"/>
    <property type="match status" value="8"/>
</dbReference>
<dbReference type="SUPFAM" id="SSF50630">
    <property type="entry name" value="Acid proteases"/>
    <property type="match status" value="1"/>
</dbReference>
<dbReference type="STRING" id="317619.GCA_000332315_02548"/>
<accession>A0A0M2PUU8</accession>
<feature type="compositionally biased region" description="Polar residues" evidence="4">
    <location>
        <begin position="134"/>
        <end position="144"/>
    </location>
</feature>
<evidence type="ECO:0008006" key="7">
    <source>
        <dbReference type="Google" id="ProtNLM"/>
    </source>
</evidence>
<dbReference type="InterPro" id="IPR021109">
    <property type="entry name" value="Peptidase_aspartic_dom_sf"/>
</dbReference>
<dbReference type="eggNOG" id="COG0457">
    <property type="taxonomic scope" value="Bacteria"/>
</dbReference>
<dbReference type="Proteomes" id="UP000034681">
    <property type="component" value="Unassembled WGS sequence"/>
</dbReference>
<proteinExistence type="predicted"/>
<dbReference type="SUPFAM" id="SSF48452">
    <property type="entry name" value="TPR-like"/>
    <property type="match status" value="1"/>
</dbReference>
<keyword evidence="6" id="KW-1185">Reference proteome</keyword>
<dbReference type="eggNOG" id="COG3577">
    <property type="taxonomic scope" value="Bacteria"/>
</dbReference>
<dbReference type="PANTHER" id="PTHR44858">
    <property type="entry name" value="TETRATRICOPEPTIDE REPEAT PROTEIN 6"/>
    <property type="match status" value="1"/>
</dbReference>
<feature type="repeat" description="TPR" evidence="3">
    <location>
        <begin position="16"/>
        <end position="49"/>
    </location>
</feature>
<reference evidence="5" key="1">
    <citation type="submission" date="2012-04" db="EMBL/GenBank/DDBJ databases">
        <authorList>
            <person name="Borisov I.G."/>
            <person name="Ivanikova N.V."/>
            <person name="Pinevich A.V."/>
        </authorList>
    </citation>
    <scope>NUCLEOTIDE SEQUENCE</scope>
    <source>
        <strain evidence="5">CALU 1027</strain>
    </source>
</reference>
<dbReference type="OrthoDB" id="9815040at2"/>
<dbReference type="InterPro" id="IPR019734">
    <property type="entry name" value="TPR_rpt"/>
</dbReference>
<organism evidence="5 6">
    <name type="scientific">Prochlorothrix hollandica PCC 9006 = CALU 1027</name>
    <dbReference type="NCBI Taxonomy" id="317619"/>
    <lineage>
        <taxon>Bacteria</taxon>
        <taxon>Bacillati</taxon>
        <taxon>Cyanobacteriota</taxon>
        <taxon>Cyanophyceae</taxon>
        <taxon>Prochlorotrichales</taxon>
        <taxon>Prochlorotrichaceae</taxon>
        <taxon>Prochlorothrix</taxon>
    </lineage>
</organism>
<comment type="caution">
    <text evidence="5">The sequence shown here is derived from an EMBL/GenBank/DDBJ whole genome shotgun (WGS) entry which is preliminary data.</text>
</comment>
<dbReference type="Pfam" id="PF13432">
    <property type="entry name" value="TPR_16"/>
    <property type="match status" value="3"/>
</dbReference>
<dbReference type="Pfam" id="PF13174">
    <property type="entry name" value="TPR_6"/>
    <property type="match status" value="1"/>
</dbReference>
<dbReference type="EMBL" id="AJTX02000008">
    <property type="protein sequence ID" value="KKI98413.1"/>
    <property type="molecule type" value="Genomic_DNA"/>
</dbReference>
<evidence type="ECO:0000313" key="5">
    <source>
        <dbReference type="EMBL" id="KKI98413.1"/>
    </source>
</evidence>
<evidence type="ECO:0000313" key="6">
    <source>
        <dbReference type="Proteomes" id="UP000034681"/>
    </source>
</evidence>
<evidence type="ECO:0000256" key="3">
    <source>
        <dbReference type="PROSITE-ProRule" id="PRU00339"/>
    </source>
</evidence>